<dbReference type="Proteomes" id="UP000247078">
    <property type="component" value="Unassembled WGS sequence"/>
</dbReference>
<keyword evidence="2" id="KW-0560">Oxidoreductase</keyword>
<dbReference type="PANTHER" id="PTHR48106:SF18">
    <property type="entry name" value="QUINONE OXIDOREDUCTASE PIG3"/>
    <property type="match status" value="1"/>
</dbReference>
<evidence type="ECO:0000313" key="5">
    <source>
        <dbReference type="Proteomes" id="UP000247078"/>
    </source>
</evidence>
<dbReference type="SUPFAM" id="SSF51735">
    <property type="entry name" value="NAD(P)-binding Rossmann-fold domains"/>
    <property type="match status" value="1"/>
</dbReference>
<dbReference type="GO" id="GO:0070402">
    <property type="term" value="F:NADPH binding"/>
    <property type="evidence" value="ECO:0007669"/>
    <property type="project" value="TreeGrafter"/>
</dbReference>
<dbReference type="InterPro" id="IPR011032">
    <property type="entry name" value="GroES-like_sf"/>
</dbReference>
<dbReference type="SMART" id="SM00829">
    <property type="entry name" value="PKS_ER"/>
    <property type="match status" value="1"/>
</dbReference>
<dbReference type="Gene3D" id="3.40.50.720">
    <property type="entry name" value="NAD(P)-binding Rossmann-like Domain"/>
    <property type="match status" value="1"/>
</dbReference>
<dbReference type="RefSeq" id="WP_110000254.1">
    <property type="nucleotide sequence ID" value="NZ_QGTZ01000007.1"/>
</dbReference>
<evidence type="ECO:0000256" key="1">
    <source>
        <dbReference type="ARBA" id="ARBA00022857"/>
    </source>
</evidence>
<dbReference type="Pfam" id="PF00107">
    <property type="entry name" value="ADH_zinc_N"/>
    <property type="match status" value="1"/>
</dbReference>
<dbReference type="InterPro" id="IPR013154">
    <property type="entry name" value="ADH-like_N"/>
</dbReference>
<dbReference type="Gene3D" id="3.90.180.10">
    <property type="entry name" value="Medium-chain alcohol dehydrogenases, catalytic domain"/>
    <property type="match status" value="1"/>
</dbReference>
<name>A0A855XVB5_9BACL</name>
<evidence type="ECO:0000259" key="3">
    <source>
        <dbReference type="SMART" id="SM00829"/>
    </source>
</evidence>
<dbReference type="InterPro" id="IPR020843">
    <property type="entry name" value="ER"/>
</dbReference>
<dbReference type="PANTHER" id="PTHR48106">
    <property type="entry name" value="QUINONE OXIDOREDUCTASE PIG3-RELATED"/>
    <property type="match status" value="1"/>
</dbReference>
<evidence type="ECO:0000256" key="2">
    <source>
        <dbReference type="ARBA" id="ARBA00023002"/>
    </source>
</evidence>
<dbReference type="InterPro" id="IPR013149">
    <property type="entry name" value="ADH-like_C"/>
</dbReference>
<dbReference type="AlphaFoldDB" id="A0A855XVB5"/>
<sequence length="334" mass="36700">MKAVVLERVCTPKELQITEVPIPIVKPGWVLVKIRAFGINRSEMFTRQGHSPSVQFPRIIGIECVGEIEDPSDSTFIKGTTVASLMGGLGRAFDGSYAEYALIPSDQVYPIPSDMKWTELAAIPEMYYTAYASLFECLQLTSGEMLLIRGGTSSVGLAALQLAKSVGATVISTTRDKEKFALLRQAGADYALLDNEHLREQVYAIAPNRVNKVLELVGTTTVKESLQFISERGICCMSGILGDEWTLDAFEPLVDIPTGVYFTAFTSEVIKESTLISLFEHIQKHGIVPPIARVFTLEEIGKAHFLMESNTANGKIVISNDILETNDNFSAIKR</sequence>
<dbReference type="CDD" id="cd08243">
    <property type="entry name" value="quinone_oxidoreductase_like_1"/>
    <property type="match status" value="1"/>
</dbReference>
<proteinExistence type="predicted"/>
<accession>A0A855XVB5</accession>
<comment type="caution">
    <text evidence="4">The sequence shown here is derived from an EMBL/GenBank/DDBJ whole genome shotgun (WGS) entry which is preliminary data.</text>
</comment>
<protein>
    <submittedName>
        <fullName evidence="4">NADPH:quinone reductase-like Zn-dependent oxidoreductase</fullName>
    </submittedName>
</protein>
<dbReference type="Pfam" id="PF08240">
    <property type="entry name" value="ADH_N"/>
    <property type="match status" value="1"/>
</dbReference>
<dbReference type="GO" id="GO:0016651">
    <property type="term" value="F:oxidoreductase activity, acting on NAD(P)H"/>
    <property type="evidence" value="ECO:0007669"/>
    <property type="project" value="TreeGrafter"/>
</dbReference>
<organism evidence="4 5">
    <name type="scientific">Paenibacillus pabuli</name>
    <dbReference type="NCBI Taxonomy" id="1472"/>
    <lineage>
        <taxon>Bacteria</taxon>
        <taxon>Bacillati</taxon>
        <taxon>Bacillota</taxon>
        <taxon>Bacilli</taxon>
        <taxon>Bacillales</taxon>
        <taxon>Paenibacillaceae</taxon>
        <taxon>Paenibacillus</taxon>
    </lineage>
</organism>
<dbReference type="SUPFAM" id="SSF50129">
    <property type="entry name" value="GroES-like"/>
    <property type="match status" value="1"/>
</dbReference>
<dbReference type="EMBL" id="QGTZ01000007">
    <property type="protein sequence ID" value="PWW38890.1"/>
    <property type="molecule type" value="Genomic_DNA"/>
</dbReference>
<evidence type="ECO:0000313" key="4">
    <source>
        <dbReference type="EMBL" id="PWW38890.1"/>
    </source>
</evidence>
<dbReference type="InterPro" id="IPR036291">
    <property type="entry name" value="NAD(P)-bd_dom_sf"/>
</dbReference>
<keyword evidence="1" id="KW-0521">NADP</keyword>
<feature type="domain" description="Enoyl reductase (ER)" evidence="3">
    <location>
        <begin position="10"/>
        <end position="318"/>
    </location>
</feature>
<gene>
    <name evidence="4" type="ORF">DET56_107292</name>
</gene>
<reference evidence="4 5" key="1">
    <citation type="submission" date="2018-05" db="EMBL/GenBank/DDBJ databases">
        <title>Freshwater and sediment microbial communities from various areas in North America, analyzing microbe dynamics in response to fracking.</title>
        <authorList>
            <person name="Lamendella R."/>
        </authorList>
    </citation>
    <scope>NUCLEOTIDE SEQUENCE [LARGE SCALE GENOMIC DNA]</scope>
    <source>
        <strain evidence="4 5">DB-3</strain>
    </source>
</reference>